<dbReference type="NCBIfam" id="NF001209">
    <property type="entry name" value="PRK00175.1"/>
    <property type="match status" value="1"/>
</dbReference>
<feature type="active site" description="Nucleophile" evidence="4">
    <location>
        <position position="151"/>
    </location>
</feature>
<feature type="binding site" evidence="4">
    <location>
        <position position="351"/>
    </location>
    <ligand>
        <name>substrate</name>
    </ligand>
</feature>
<dbReference type="PIRSF" id="PIRSF000443">
    <property type="entry name" value="Homoser_Ac_trans"/>
    <property type="match status" value="1"/>
</dbReference>
<dbReference type="InterPro" id="IPR000073">
    <property type="entry name" value="AB_hydrolase_1"/>
</dbReference>
<dbReference type="Gene3D" id="3.40.50.1820">
    <property type="entry name" value="alpha/beta hydrolase"/>
    <property type="match status" value="1"/>
</dbReference>
<dbReference type="Pfam" id="PF00561">
    <property type="entry name" value="Abhydrolase_1"/>
    <property type="match status" value="1"/>
</dbReference>
<comment type="catalytic activity">
    <reaction evidence="4">
        <text>L-homoserine + succinyl-CoA = O-succinyl-L-homoserine + CoA</text>
        <dbReference type="Rhea" id="RHEA:22008"/>
        <dbReference type="ChEBI" id="CHEBI:57287"/>
        <dbReference type="ChEBI" id="CHEBI:57292"/>
        <dbReference type="ChEBI" id="CHEBI:57476"/>
        <dbReference type="ChEBI" id="CHEBI:57661"/>
        <dbReference type="EC" id="2.3.1.46"/>
    </reaction>
</comment>
<dbReference type="Gene3D" id="1.10.1740.110">
    <property type="match status" value="1"/>
</dbReference>
<evidence type="ECO:0000313" key="7">
    <source>
        <dbReference type="Proteomes" id="UP001180487"/>
    </source>
</evidence>
<name>A0ABU2CB12_9BURK</name>
<gene>
    <name evidence="4" type="primary">metXS</name>
    <name evidence="6" type="ORF">J2X19_003218</name>
</gene>
<evidence type="ECO:0000259" key="5">
    <source>
        <dbReference type="Pfam" id="PF00561"/>
    </source>
</evidence>
<dbReference type="NCBIfam" id="TIGR01392">
    <property type="entry name" value="homoserO_Ac_trn"/>
    <property type="match status" value="1"/>
</dbReference>
<sequence>MGKPLIATPQTQHFPDRLPLQGGGAIRAYDLAFETYGTLNADKSNAVLVCHALNASHHVAGVYADQPKSAGWWDNMVGPGKPLDTNRFFVIGVNNLGSCFGSTGPMHVHPDTGQVYGADFPVVTVEDWVNAQARLLDSLGIQQLAAVMGGSLGGMQALGWTLQYPDRVRHAVVIASAPNLTAENIAFNEVARRSIVTDPDFHGGHFYQHGVVPQRGLRIARMIGHITYLSDDVMNTKFGRQLIGDSYRYTTQDAEFQIESYLRYQGDKFSDYFDANTYLLITRALDYFDPARHFDGKLTAAFAKVQAQFLLVSFTTDWRFSPQRSREIVKALLDNRRTVSYAEIDAPHGHDAFLLDDARYMATVRAYFDRIAQEVAA</sequence>
<protein>
    <recommendedName>
        <fullName evidence="4">Homoserine O-succinyltransferase</fullName>
        <shortName evidence="4">HST</shortName>
        <ecNumber evidence="4">2.3.1.46</ecNumber>
    </recommendedName>
    <alternativeName>
        <fullName evidence="4">Homoserine transsuccinylase</fullName>
        <shortName evidence="4">HTS</shortName>
    </alternativeName>
</protein>
<evidence type="ECO:0000256" key="4">
    <source>
        <dbReference type="HAMAP-Rule" id="MF_00296"/>
    </source>
</evidence>
<feature type="active site" evidence="4">
    <location>
        <position position="317"/>
    </location>
</feature>
<dbReference type="RefSeq" id="WP_310374737.1">
    <property type="nucleotide sequence ID" value="NZ_JAVDXT010000003.1"/>
</dbReference>
<comment type="caution">
    <text evidence="4">Lacks conserved residue(s) required for the propagation of feature annotation.</text>
</comment>
<evidence type="ECO:0000256" key="3">
    <source>
        <dbReference type="ARBA" id="ARBA00023315"/>
    </source>
</evidence>
<keyword evidence="4" id="KW-0963">Cytoplasm</keyword>
<keyword evidence="7" id="KW-1185">Reference proteome</keyword>
<feature type="site" description="Important for acyl-CoA specificity" evidence="4">
    <location>
        <position position="319"/>
    </location>
</feature>
<dbReference type="HAMAP" id="MF_00296">
    <property type="entry name" value="MetX_acyltransf"/>
    <property type="match status" value="1"/>
</dbReference>
<dbReference type="InterPro" id="IPR029058">
    <property type="entry name" value="AB_hydrolase_fold"/>
</dbReference>
<dbReference type="Proteomes" id="UP001180487">
    <property type="component" value="Unassembled WGS sequence"/>
</dbReference>
<keyword evidence="1 4" id="KW-0808">Transferase</keyword>
<feature type="domain" description="AB hydrolase-1" evidence="5">
    <location>
        <begin position="45"/>
        <end position="355"/>
    </location>
</feature>
<evidence type="ECO:0000256" key="2">
    <source>
        <dbReference type="ARBA" id="ARBA00023167"/>
    </source>
</evidence>
<evidence type="ECO:0000256" key="1">
    <source>
        <dbReference type="ARBA" id="ARBA00022679"/>
    </source>
</evidence>
<comment type="similarity">
    <text evidence="4">Belongs to the AB hydrolase superfamily. MetX family.</text>
</comment>
<comment type="function">
    <text evidence="4">Transfers a succinyl group from succinyl-CoA to L-homoserine, forming succinyl-L-homoserine.</text>
</comment>
<comment type="subunit">
    <text evidence="4">Homodimer.</text>
</comment>
<dbReference type="SUPFAM" id="SSF53474">
    <property type="entry name" value="alpha/beta-Hydrolases"/>
    <property type="match status" value="1"/>
</dbReference>
<feature type="active site" evidence="4">
    <location>
        <position position="350"/>
    </location>
</feature>
<comment type="subcellular location">
    <subcellularLocation>
        <location evidence="4">Cytoplasm</location>
    </subcellularLocation>
</comment>
<dbReference type="EC" id="2.3.1.46" evidence="4"/>
<evidence type="ECO:0000313" key="6">
    <source>
        <dbReference type="EMBL" id="MDR7378524.1"/>
    </source>
</evidence>
<accession>A0ABU2CB12</accession>
<keyword evidence="4" id="KW-0028">Amino-acid biosynthesis</keyword>
<dbReference type="InterPro" id="IPR008220">
    <property type="entry name" value="HAT_MetX-like"/>
</dbReference>
<dbReference type="GO" id="GO:0004414">
    <property type="term" value="F:homoserine O-acetyltransferase activity"/>
    <property type="evidence" value="ECO:0007669"/>
    <property type="project" value="UniProtKB-EC"/>
</dbReference>
<dbReference type="PANTHER" id="PTHR32268:SF11">
    <property type="entry name" value="HOMOSERINE O-ACETYLTRANSFERASE"/>
    <property type="match status" value="1"/>
</dbReference>
<keyword evidence="3 4" id="KW-0012">Acyltransferase</keyword>
<reference evidence="6 7" key="1">
    <citation type="submission" date="2023-07" db="EMBL/GenBank/DDBJ databases">
        <title>Sorghum-associated microbial communities from plants grown in Nebraska, USA.</title>
        <authorList>
            <person name="Schachtman D."/>
        </authorList>
    </citation>
    <scope>NUCLEOTIDE SEQUENCE [LARGE SCALE GENOMIC DNA]</scope>
    <source>
        <strain evidence="6 7">BE313</strain>
    </source>
</reference>
<comment type="caution">
    <text evidence="6">The sequence shown here is derived from an EMBL/GenBank/DDBJ whole genome shotgun (WGS) entry which is preliminary data.</text>
</comment>
<dbReference type="PANTHER" id="PTHR32268">
    <property type="entry name" value="HOMOSERINE O-ACETYLTRANSFERASE"/>
    <property type="match status" value="1"/>
</dbReference>
<feature type="binding site" evidence="4">
    <location>
        <position position="221"/>
    </location>
    <ligand>
        <name>substrate</name>
    </ligand>
</feature>
<proteinExistence type="inferred from homology"/>
<comment type="pathway">
    <text evidence="4">Amino-acid biosynthesis; L-methionine biosynthesis via de novo pathway; O-succinyl-L-homoserine from L-homoserine: step 1/1.</text>
</comment>
<keyword evidence="2 4" id="KW-0486">Methionine biosynthesis</keyword>
<organism evidence="6 7">
    <name type="scientific">Rhodoferax ferrireducens</name>
    <dbReference type="NCBI Taxonomy" id="192843"/>
    <lineage>
        <taxon>Bacteria</taxon>
        <taxon>Pseudomonadati</taxon>
        <taxon>Pseudomonadota</taxon>
        <taxon>Betaproteobacteria</taxon>
        <taxon>Burkholderiales</taxon>
        <taxon>Comamonadaceae</taxon>
        <taxon>Rhodoferax</taxon>
    </lineage>
</organism>
<dbReference type="EMBL" id="JAVDXT010000003">
    <property type="protein sequence ID" value="MDR7378524.1"/>
    <property type="molecule type" value="Genomic_DNA"/>
</dbReference>